<proteinExistence type="predicted"/>
<dbReference type="HOGENOM" id="CLU_1528839_0_0_1"/>
<feature type="non-terminal residue" evidence="1">
    <location>
        <position position="176"/>
    </location>
</feature>
<dbReference type="AlphaFoldDB" id="A0A0C3QNF5"/>
<sequence>FATLIITLPCAFTGGEVYISHAGMSATIDQSRNSLSNTHAMAWYSGLMPTFKRITGGHRLVLHYHLIHTTKSPCPTLPTPSKAIGRLSEVLTSWKTSVLDQTTPSKILYLLDHKYSTANLTENGLDGRDIYIISVLKDIAQKSGFKLLLAHLELFALGEANCGPRQKWGRRRYCHS</sequence>
<reference evidence="1 2" key="1">
    <citation type="submission" date="2014-04" db="EMBL/GenBank/DDBJ databases">
        <authorList>
            <consortium name="DOE Joint Genome Institute"/>
            <person name="Kuo A."/>
            <person name="Girlanda M."/>
            <person name="Perotto S."/>
            <person name="Kohler A."/>
            <person name="Nagy L.G."/>
            <person name="Floudas D."/>
            <person name="Copeland A."/>
            <person name="Barry K.W."/>
            <person name="Cichocki N."/>
            <person name="Veneault-Fourrey C."/>
            <person name="LaButti K."/>
            <person name="Lindquist E.A."/>
            <person name="Lipzen A."/>
            <person name="Lundell T."/>
            <person name="Morin E."/>
            <person name="Murat C."/>
            <person name="Sun H."/>
            <person name="Tunlid A."/>
            <person name="Henrissat B."/>
            <person name="Grigoriev I.V."/>
            <person name="Hibbett D.S."/>
            <person name="Martin F."/>
            <person name="Nordberg H.P."/>
            <person name="Cantor M.N."/>
            <person name="Hua S.X."/>
        </authorList>
    </citation>
    <scope>NUCLEOTIDE SEQUENCE [LARGE SCALE GENOMIC DNA]</scope>
    <source>
        <strain evidence="1 2">MUT 4182</strain>
    </source>
</reference>
<protein>
    <submittedName>
        <fullName evidence="1">Uncharacterized protein</fullName>
    </submittedName>
</protein>
<feature type="non-terminal residue" evidence="1">
    <location>
        <position position="1"/>
    </location>
</feature>
<dbReference type="PANTHER" id="PTHR33099:SF7">
    <property type="entry name" value="MYND-TYPE DOMAIN-CONTAINING PROTEIN"/>
    <property type="match status" value="1"/>
</dbReference>
<gene>
    <name evidence="1" type="ORF">M407DRAFT_52609</name>
</gene>
<keyword evidence="2" id="KW-1185">Reference proteome</keyword>
<dbReference type="EMBL" id="KN822992">
    <property type="protein sequence ID" value="KIO28614.1"/>
    <property type="molecule type" value="Genomic_DNA"/>
</dbReference>
<dbReference type="PANTHER" id="PTHR33099">
    <property type="entry name" value="FE2OG DIOXYGENASE DOMAIN-CONTAINING PROTEIN"/>
    <property type="match status" value="1"/>
</dbReference>
<reference evidence="2" key="2">
    <citation type="submission" date="2015-01" db="EMBL/GenBank/DDBJ databases">
        <title>Evolutionary Origins and Diversification of the Mycorrhizal Mutualists.</title>
        <authorList>
            <consortium name="DOE Joint Genome Institute"/>
            <consortium name="Mycorrhizal Genomics Consortium"/>
            <person name="Kohler A."/>
            <person name="Kuo A."/>
            <person name="Nagy L.G."/>
            <person name="Floudas D."/>
            <person name="Copeland A."/>
            <person name="Barry K.W."/>
            <person name="Cichocki N."/>
            <person name="Veneault-Fourrey C."/>
            <person name="LaButti K."/>
            <person name="Lindquist E.A."/>
            <person name="Lipzen A."/>
            <person name="Lundell T."/>
            <person name="Morin E."/>
            <person name="Murat C."/>
            <person name="Riley R."/>
            <person name="Ohm R."/>
            <person name="Sun H."/>
            <person name="Tunlid A."/>
            <person name="Henrissat B."/>
            <person name="Grigoriev I.V."/>
            <person name="Hibbett D.S."/>
            <person name="Martin F."/>
        </authorList>
    </citation>
    <scope>NUCLEOTIDE SEQUENCE [LARGE SCALE GENOMIC DNA]</scope>
    <source>
        <strain evidence="2">MUT 4182</strain>
    </source>
</reference>
<dbReference type="OrthoDB" id="27483at2759"/>
<evidence type="ECO:0000313" key="1">
    <source>
        <dbReference type="EMBL" id="KIO28614.1"/>
    </source>
</evidence>
<organism evidence="1 2">
    <name type="scientific">Tulasnella calospora MUT 4182</name>
    <dbReference type="NCBI Taxonomy" id="1051891"/>
    <lineage>
        <taxon>Eukaryota</taxon>
        <taxon>Fungi</taxon>
        <taxon>Dikarya</taxon>
        <taxon>Basidiomycota</taxon>
        <taxon>Agaricomycotina</taxon>
        <taxon>Agaricomycetes</taxon>
        <taxon>Cantharellales</taxon>
        <taxon>Tulasnellaceae</taxon>
        <taxon>Tulasnella</taxon>
    </lineage>
</organism>
<dbReference type="Proteomes" id="UP000054248">
    <property type="component" value="Unassembled WGS sequence"/>
</dbReference>
<name>A0A0C3QNF5_9AGAM</name>
<evidence type="ECO:0000313" key="2">
    <source>
        <dbReference type="Proteomes" id="UP000054248"/>
    </source>
</evidence>
<accession>A0A0C3QNF5</accession>